<proteinExistence type="predicted"/>
<name>A0A6I7U6D8_9BACI</name>
<gene>
    <name evidence="1" type="ORF">B4121_4321</name>
    <name evidence="2" type="ORF">CHCC15381_4705</name>
</gene>
<evidence type="ECO:0000313" key="3">
    <source>
        <dbReference type="Proteomes" id="UP000185604"/>
    </source>
</evidence>
<sequence length="42" mass="5269">MYIIFYIYVNLYIQKFIYDTLKIYNLEKKGEYSLCEKTNIIY</sequence>
<dbReference type="AlphaFoldDB" id="A0A6I7U6D8"/>
<reference evidence="1 3" key="1">
    <citation type="journal article" date="2016" name="Front. Microbiol.">
        <title>High-Level Heat Resistance of Spores of Bacillus amyloliquefaciens and Bacillus licheniformis Results from the Presence of a spoVA Operon in a Tn1546 Transposon.</title>
        <authorList>
            <person name="Berendsen E.M."/>
            <person name="Koning R.A."/>
            <person name="Boekhorst J."/>
            <person name="de Jong A."/>
            <person name="Kuipers O.P."/>
            <person name="Wells-Bennik M.H."/>
        </authorList>
    </citation>
    <scope>NUCLEOTIDE SEQUENCE [LARGE SCALE GENOMIC DNA]</scope>
    <source>
        <strain evidence="1 3">B4121</strain>
    </source>
</reference>
<protein>
    <submittedName>
        <fullName evidence="1">Uncharacterized protein</fullName>
    </submittedName>
</protein>
<keyword evidence="4" id="KW-1185">Reference proteome</keyword>
<dbReference type="EMBL" id="LKPO01000026">
    <property type="protein sequence ID" value="OLF87869.1"/>
    <property type="molecule type" value="Genomic_DNA"/>
</dbReference>
<comment type="caution">
    <text evidence="1">The sequence shown here is derived from an EMBL/GenBank/DDBJ whole genome shotgun (WGS) entry which is preliminary data.</text>
</comment>
<reference evidence="2 4" key="2">
    <citation type="submission" date="2019-06" db="EMBL/GenBank/DDBJ databases">
        <title>Genome sequence analysis of &gt;100 Bacillus licheniformis strains suggests intrinsic resistance to this species.</title>
        <authorList>
            <person name="Wels M."/>
            <person name="Siezen R.J."/>
            <person name="Johansen E."/>
            <person name="Stuer-Lauridsen B."/>
            <person name="Bjerre K."/>
            <person name="Nielsen B.K.K."/>
        </authorList>
    </citation>
    <scope>NUCLEOTIDE SEQUENCE [LARGE SCALE GENOMIC DNA]</scope>
    <source>
        <strain evidence="2 4">BAC-15381</strain>
    </source>
</reference>
<accession>A0A6I7U6D8</accession>
<evidence type="ECO:0000313" key="4">
    <source>
        <dbReference type="Proteomes" id="UP000429980"/>
    </source>
</evidence>
<dbReference type="Proteomes" id="UP000185604">
    <property type="component" value="Unassembled WGS sequence"/>
</dbReference>
<dbReference type="Proteomes" id="UP000429980">
    <property type="component" value="Unassembled WGS sequence"/>
</dbReference>
<evidence type="ECO:0000313" key="2">
    <source>
        <dbReference type="EMBL" id="TWL42097.1"/>
    </source>
</evidence>
<organism evidence="1 3">
    <name type="scientific">Bacillus paralicheniformis</name>
    <dbReference type="NCBI Taxonomy" id="1648923"/>
    <lineage>
        <taxon>Bacteria</taxon>
        <taxon>Bacillati</taxon>
        <taxon>Bacillota</taxon>
        <taxon>Bacilli</taxon>
        <taxon>Bacillales</taxon>
        <taxon>Bacillaceae</taxon>
        <taxon>Bacillus</taxon>
    </lineage>
</organism>
<evidence type="ECO:0000313" key="1">
    <source>
        <dbReference type="EMBL" id="OLF87869.1"/>
    </source>
</evidence>
<dbReference type="EMBL" id="NILF01000021">
    <property type="protein sequence ID" value="TWL42097.1"/>
    <property type="molecule type" value="Genomic_DNA"/>
</dbReference>